<dbReference type="PANTHER" id="PTHR11070:SF2">
    <property type="entry name" value="ATP-DEPENDENT DNA HELICASE SRS2"/>
    <property type="match status" value="1"/>
</dbReference>
<dbReference type="InterPro" id="IPR027785">
    <property type="entry name" value="UvrD-like_helicase_C"/>
</dbReference>
<dbReference type="EMBL" id="CP032346">
    <property type="protein sequence ID" value="QCO16976.1"/>
    <property type="molecule type" value="Genomic_DNA"/>
</dbReference>
<dbReference type="PANTHER" id="PTHR11070">
    <property type="entry name" value="UVRD / RECB / PCRA DNA HELICASE FAMILY MEMBER"/>
    <property type="match status" value="1"/>
</dbReference>
<dbReference type="GO" id="GO:0000725">
    <property type="term" value="P:recombinational repair"/>
    <property type="evidence" value="ECO:0007669"/>
    <property type="project" value="TreeGrafter"/>
</dbReference>
<evidence type="ECO:0000313" key="4">
    <source>
        <dbReference type="EMBL" id="QCO16976.1"/>
    </source>
</evidence>
<keyword evidence="4" id="KW-0067">ATP-binding</keyword>
<gene>
    <name evidence="4" type="ORF">D3869_16930</name>
</gene>
<feature type="compositionally biased region" description="Acidic residues" evidence="2">
    <location>
        <begin position="478"/>
        <end position="493"/>
    </location>
</feature>
<sequence>MTISQEARDKVGSVAGDALALLTHVADTAAQRMRETGAVGEDVLATPNSWTSVEATRFLNQLSGETHRNLVKLTQEPAVARVVVEDDAGVAFTYYISRGTPLGADYNGARLASYRAPVGRLAALPVGAEATLPALGGAISVTVSERTLLKPTKPGHDWDSVDTRFEGGDYGPLTVASLRALLKRDLANDTGLDLVEQLLAAEDAGAPNVWEGIRRTLITKMGLRDQPVLDRYQDDIFRLPLDSRLLILGPPGTGKTTTLIRRLGQKLDPAFLTEDEADSVDRAQRPNGIPHAQSWIMFTPTDLLKQYVKEAFAREGIPASDLRIRTWADYRRDVARNTLGILKTATGGGPFVMREAGTILLPGTMASQIAWFSDFDGWQRTAFWDDLRAAARALSANPEAATADLGRRLLAVMETADRGMGAGALAELVAAGDDVQGLLGRLKGSTDKIIHAALNLQLNRNRGFVDELSAFLSTLASEGDDPDDPDADEDEDAAQPKTGRMAAAITAYTRAVRAQALAQAQQRAVGRQTRNGRLLEWLGDRSLAQGERLAVGESLLVQSFVRHFVNPVQRYVGGIPARYRRFRRLRQGEAAWYHPDGFATGDLDPLEVDVVMLAVLRTAGALARDRRVGRDLDRPAYARVREVGELYRNQVLVDEAADFSPIQLACMAGLATPGIQSFFACGDFNQRVTAWGSRSVEDVRWACPGIEVRTITVSYRQSRQLNDFARQIILVSEGEAVDVALPEHVDNEGVAPVLGRNLADPDSIVIWLARRIAEIEACVQQLPSVAVLVNGEDEVQRIAGRLNTALADLNVRAVACPFGQVIGQDGDVRVFDVQHIKGLEFEAVFFVGVDALARSQPELFDKYLYVGATRAATYLGVTIGGPDLPQRLAPLGALFGEGWSGLPDGPGLRSPA</sequence>
<dbReference type="RefSeq" id="WP_137141140.1">
    <property type="nucleotide sequence ID" value="NZ_CP032346.1"/>
</dbReference>
<dbReference type="SUPFAM" id="SSF52540">
    <property type="entry name" value="P-loop containing nucleoside triphosphate hydrolases"/>
    <property type="match status" value="1"/>
</dbReference>
<proteinExistence type="predicted"/>
<name>A0A4D8R8D7_AZOBR</name>
<dbReference type="Gene3D" id="3.40.50.300">
    <property type="entry name" value="P-loop containing nucleotide triphosphate hydrolases"/>
    <property type="match status" value="2"/>
</dbReference>
<keyword evidence="4" id="KW-0614">Plasmid</keyword>
<dbReference type="GO" id="GO:0043138">
    <property type="term" value="F:3'-5' DNA helicase activity"/>
    <property type="evidence" value="ECO:0007669"/>
    <property type="project" value="TreeGrafter"/>
</dbReference>
<dbReference type="Proteomes" id="UP000298693">
    <property type="component" value="Plasmid p1"/>
</dbReference>
<keyword evidence="4" id="KW-0347">Helicase</keyword>
<evidence type="ECO:0000256" key="2">
    <source>
        <dbReference type="SAM" id="MobiDB-lite"/>
    </source>
</evidence>
<dbReference type="GO" id="GO:0005524">
    <property type="term" value="F:ATP binding"/>
    <property type="evidence" value="ECO:0007669"/>
    <property type="project" value="InterPro"/>
</dbReference>
<evidence type="ECO:0000313" key="5">
    <source>
        <dbReference type="Proteomes" id="UP000298693"/>
    </source>
</evidence>
<dbReference type="InterPro" id="IPR000212">
    <property type="entry name" value="DNA_helicase_UvrD/REP"/>
</dbReference>
<protein>
    <recommendedName>
        <fullName evidence="1">DNA 3'-5' helicase II</fullName>
    </recommendedName>
</protein>
<dbReference type="InterPro" id="IPR027417">
    <property type="entry name" value="P-loop_NTPase"/>
</dbReference>
<reference evidence="4 5" key="1">
    <citation type="submission" date="2018-09" db="EMBL/GenBank/DDBJ databases">
        <title>Whole genome based analysis of evolution and adaptive divergence in Indian and Brazilian strains of Azospirillum brasilense.</title>
        <authorList>
            <person name="Singh C."/>
            <person name="Tripathi A.K."/>
        </authorList>
    </citation>
    <scope>NUCLEOTIDE SEQUENCE [LARGE SCALE GENOMIC DNA]</scope>
    <source>
        <strain evidence="4 5">MTCC4039</strain>
        <plasmid evidence="4 5">p1</plasmid>
    </source>
</reference>
<organism evidence="4 5">
    <name type="scientific">Azospirillum brasilense</name>
    <dbReference type="NCBI Taxonomy" id="192"/>
    <lineage>
        <taxon>Bacteria</taxon>
        <taxon>Pseudomonadati</taxon>
        <taxon>Pseudomonadota</taxon>
        <taxon>Alphaproteobacteria</taxon>
        <taxon>Rhodospirillales</taxon>
        <taxon>Azospirillaceae</taxon>
        <taxon>Azospirillum</taxon>
    </lineage>
</organism>
<evidence type="ECO:0000259" key="3">
    <source>
        <dbReference type="Pfam" id="PF13538"/>
    </source>
</evidence>
<keyword evidence="4" id="KW-0378">Hydrolase</keyword>
<evidence type="ECO:0000256" key="1">
    <source>
        <dbReference type="ARBA" id="ARBA00034923"/>
    </source>
</evidence>
<feature type="domain" description="UvrD-like helicase C-terminal" evidence="3">
    <location>
        <begin position="828"/>
        <end position="877"/>
    </location>
</feature>
<accession>A0A4D8R8D7</accession>
<dbReference type="Pfam" id="PF13538">
    <property type="entry name" value="UvrD_C_2"/>
    <property type="match status" value="1"/>
</dbReference>
<dbReference type="AlphaFoldDB" id="A0A4D8R8D7"/>
<dbReference type="GO" id="GO:0003677">
    <property type="term" value="F:DNA binding"/>
    <property type="evidence" value="ECO:0007669"/>
    <property type="project" value="InterPro"/>
</dbReference>
<feature type="region of interest" description="Disordered" evidence="2">
    <location>
        <begin position="475"/>
        <end position="498"/>
    </location>
</feature>
<geneLocation type="plasmid" evidence="4">
    <name>p1</name>
</geneLocation>
<keyword evidence="4" id="KW-0547">Nucleotide-binding</keyword>